<keyword evidence="2" id="KW-1185">Reference proteome</keyword>
<dbReference type="RefSeq" id="WP_307618086.1">
    <property type="nucleotide sequence ID" value="NZ_JAUSSJ010000001.1"/>
</dbReference>
<organism evidence="1 2">
    <name type="scientific">[Curtobacterium] plantarum</name>
    <dbReference type="NCBI Taxonomy" id="221276"/>
    <lineage>
        <taxon>Bacteria</taxon>
        <taxon>Pseudomonadati</taxon>
        <taxon>Pseudomonadota</taxon>
        <taxon>Gammaproteobacteria</taxon>
        <taxon>Enterobacterales</taxon>
        <taxon>Erwiniaceae</taxon>
        <taxon>Pantoea</taxon>
    </lineage>
</organism>
<evidence type="ECO:0000313" key="1">
    <source>
        <dbReference type="EMBL" id="MDQ0019032.1"/>
    </source>
</evidence>
<gene>
    <name evidence="1" type="ORF">J2X94_001160</name>
</gene>
<dbReference type="Proteomes" id="UP001244623">
    <property type="component" value="Unassembled WGS sequence"/>
</dbReference>
<protein>
    <recommendedName>
        <fullName evidence="3">Prophage protein</fullName>
    </recommendedName>
</protein>
<proteinExistence type="predicted"/>
<accession>A0ABT9T6D6</accession>
<evidence type="ECO:0000313" key="2">
    <source>
        <dbReference type="Proteomes" id="UP001244623"/>
    </source>
</evidence>
<comment type="caution">
    <text evidence="1">The sequence shown here is derived from an EMBL/GenBank/DDBJ whole genome shotgun (WGS) entry which is preliminary data.</text>
</comment>
<name>A0ABT9T6D6_9GAMM</name>
<evidence type="ECO:0008006" key="3">
    <source>
        <dbReference type="Google" id="ProtNLM"/>
    </source>
</evidence>
<dbReference type="EMBL" id="JAUSSJ010000001">
    <property type="protein sequence ID" value="MDQ0019032.1"/>
    <property type="molecule type" value="Genomic_DNA"/>
</dbReference>
<sequence>MNKLTAEKCREQIAEWERMMSVSDIAVMVERHLQAYRIALPILEQQEQERG</sequence>
<reference evidence="1 2" key="1">
    <citation type="submission" date="2023-07" db="EMBL/GenBank/DDBJ databases">
        <title>Sorghum-associated microbial communities from plants grown in Nebraska, USA.</title>
        <authorList>
            <person name="Schachtman D."/>
        </authorList>
    </citation>
    <scope>NUCLEOTIDE SEQUENCE [LARGE SCALE GENOMIC DNA]</scope>
    <source>
        <strain evidence="1 2">CC49</strain>
    </source>
</reference>